<sequence length="138" mass="15669">MRLGLDESRRRFEAARVARLATSSARGLPHAVPVTFALDDATLYFAVDHKPKRTHDLRRLRNIGENPQVAVLADHYADDWTALWWVRADGHAVVVDDEAQRDHAIGLLRAKYPQYREQPPNGPVVAITVTRWSGWCYA</sequence>
<name>A0ABT1PVT3_9ACTN</name>
<organism evidence="3 4">
    <name type="scientific">Streptomyces humicola</name>
    <dbReference type="NCBI Taxonomy" id="2953240"/>
    <lineage>
        <taxon>Bacteria</taxon>
        <taxon>Bacillati</taxon>
        <taxon>Actinomycetota</taxon>
        <taxon>Actinomycetes</taxon>
        <taxon>Kitasatosporales</taxon>
        <taxon>Streptomycetaceae</taxon>
        <taxon>Streptomyces</taxon>
    </lineage>
</organism>
<evidence type="ECO:0000259" key="2">
    <source>
        <dbReference type="Pfam" id="PF01243"/>
    </source>
</evidence>
<evidence type="ECO:0000313" key="3">
    <source>
        <dbReference type="EMBL" id="MCQ4081778.1"/>
    </source>
</evidence>
<dbReference type="InterPro" id="IPR019967">
    <property type="entry name" value="F420-dep_enz_PPOX_Rv0121"/>
</dbReference>
<dbReference type="RefSeq" id="WP_255920673.1">
    <property type="nucleotide sequence ID" value="NZ_JANFNG010000009.1"/>
</dbReference>
<evidence type="ECO:0000256" key="1">
    <source>
        <dbReference type="ARBA" id="ARBA00023002"/>
    </source>
</evidence>
<dbReference type="Gene3D" id="2.30.110.10">
    <property type="entry name" value="Electron Transport, Fmn-binding Protein, Chain A"/>
    <property type="match status" value="1"/>
</dbReference>
<dbReference type="InterPro" id="IPR012349">
    <property type="entry name" value="Split_barrel_FMN-bd"/>
</dbReference>
<dbReference type="PANTHER" id="PTHR35176">
    <property type="entry name" value="HEME OXYGENASE HI_0854-RELATED"/>
    <property type="match status" value="1"/>
</dbReference>
<dbReference type="InterPro" id="IPR011576">
    <property type="entry name" value="Pyridox_Oxase_N"/>
</dbReference>
<keyword evidence="4" id="KW-1185">Reference proteome</keyword>
<gene>
    <name evidence="3" type="ORF">NGB36_14465</name>
</gene>
<dbReference type="Pfam" id="PF01243">
    <property type="entry name" value="PNPOx_N"/>
    <property type="match status" value="1"/>
</dbReference>
<protein>
    <submittedName>
        <fullName evidence="3">TIGR03668 family PPOX class F420-dependent oxidoreductase</fullName>
    </submittedName>
</protein>
<dbReference type="PANTHER" id="PTHR35176:SF2">
    <property type="entry name" value="F420H(2)-DEPENDENT REDUCTASE RV1155"/>
    <property type="match status" value="1"/>
</dbReference>
<accession>A0ABT1PVT3</accession>
<dbReference type="EMBL" id="JANFNG010000009">
    <property type="protein sequence ID" value="MCQ4081778.1"/>
    <property type="molecule type" value="Genomic_DNA"/>
</dbReference>
<dbReference type="SUPFAM" id="SSF50475">
    <property type="entry name" value="FMN-binding split barrel"/>
    <property type="match status" value="1"/>
</dbReference>
<reference evidence="3" key="1">
    <citation type="submission" date="2022-06" db="EMBL/GenBank/DDBJ databases">
        <title>Draft genome sequence of Streptomyces sp. RB6PN25 isolated from peat swamp forest in Thailand.</title>
        <authorList>
            <person name="Duangmal K."/>
            <person name="Klaysubun C."/>
        </authorList>
    </citation>
    <scope>NUCLEOTIDE SEQUENCE</scope>
    <source>
        <strain evidence="3">RB6PN25</strain>
    </source>
</reference>
<proteinExistence type="predicted"/>
<evidence type="ECO:0000313" key="4">
    <source>
        <dbReference type="Proteomes" id="UP001057702"/>
    </source>
</evidence>
<comment type="caution">
    <text evidence="3">The sequence shown here is derived from an EMBL/GenBank/DDBJ whole genome shotgun (WGS) entry which is preliminary data.</text>
</comment>
<dbReference type="Proteomes" id="UP001057702">
    <property type="component" value="Unassembled WGS sequence"/>
</dbReference>
<dbReference type="InterPro" id="IPR052019">
    <property type="entry name" value="F420H2_bilvrd_red/Heme_oxyg"/>
</dbReference>
<dbReference type="NCBIfam" id="TIGR03668">
    <property type="entry name" value="Rv0121_F420"/>
    <property type="match status" value="1"/>
</dbReference>
<keyword evidence="1" id="KW-0560">Oxidoreductase</keyword>
<feature type="domain" description="Pyridoxamine 5'-phosphate oxidase N-terminal" evidence="2">
    <location>
        <begin position="6"/>
        <end position="136"/>
    </location>
</feature>